<proteinExistence type="predicted"/>
<organism evidence="3 4">
    <name type="scientific">Longispora fulva</name>
    <dbReference type="NCBI Taxonomy" id="619741"/>
    <lineage>
        <taxon>Bacteria</taxon>
        <taxon>Bacillati</taxon>
        <taxon>Actinomycetota</taxon>
        <taxon>Actinomycetes</taxon>
        <taxon>Micromonosporales</taxon>
        <taxon>Micromonosporaceae</taxon>
        <taxon>Longispora</taxon>
    </lineage>
</organism>
<evidence type="ECO:0000313" key="4">
    <source>
        <dbReference type="Proteomes" id="UP000622552"/>
    </source>
</evidence>
<dbReference type="AlphaFoldDB" id="A0A8J7GL04"/>
<comment type="caution">
    <text evidence="3">The sequence shown here is derived from an EMBL/GenBank/DDBJ whole genome shotgun (WGS) entry which is preliminary data.</text>
</comment>
<reference evidence="3" key="1">
    <citation type="submission" date="2020-11" db="EMBL/GenBank/DDBJ databases">
        <title>Sequencing the genomes of 1000 actinobacteria strains.</title>
        <authorList>
            <person name="Klenk H.-P."/>
        </authorList>
    </citation>
    <scope>NUCLEOTIDE SEQUENCE</scope>
    <source>
        <strain evidence="3">DSM 45356</strain>
    </source>
</reference>
<dbReference type="RefSeq" id="WP_197006687.1">
    <property type="nucleotide sequence ID" value="NZ_BONS01000006.1"/>
</dbReference>
<evidence type="ECO:0000313" key="3">
    <source>
        <dbReference type="EMBL" id="MBG6140111.1"/>
    </source>
</evidence>
<protein>
    <submittedName>
        <fullName evidence="3">Uncharacterized protein</fullName>
    </submittedName>
</protein>
<feature type="region of interest" description="Disordered" evidence="1">
    <location>
        <begin position="1"/>
        <end position="142"/>
    </location>
</feature>
<evidence type="ECO:0000256" key="1">
    <source>
        <dbReference type="SAM" id="MobiDB-lite"/>
    </source>
</evidence>
<gene>
    <name evidence="3" type="ORF">IW245_006305</name>
</gene>
<dbReference type="Proteomes" id="UP000622552">
    <property type="component" value="Unassembled WGS sequence"/>
</dbReference>
<sequence length="379" mass="39859">MTYGDRGYDDPDPGQRQPRRRRAAEPDDSYEYVPGQYGQQGGYSPEPGYPTGIGTDDFQIDSLFRTEPGHAAPDYRTEPAYSPPPGGTPFGQQTTDPYADPYASYGWEQPPPVEDPYPQPAYEPVSAPPPVLDPPPPTRRRSSKGWLGALAGVLAVLLLLGFGVGAFFLIEDEKPAAKEPAPSAPASAPADPSATASPVAGKKDINSQATDPLPLTEVELFPAATVSIDGRAYAIQKTQSLTDCKLATTGDLGPAYTKGGCTQLVRATLFTPGKTFVATIGVLNFKDATAAASAKADTKTLLGSGKGAIAGWAVGNGTDVIAASETYLSWLPVGHYLAYCVVARADGKKPDPADPAVQQVLTDTAETYLKGQLKLRAEA</sequence>
<feature type="region of interest" description="Disordered" evidence="1">
    <location>
        <begin position="177"/>
        <end position="208"/>
    </location>
</feature>
<feature type="transmembrane region" description="Helical" evidence="2">
    <location>
        <begin position="146"/>
        <end position="170"/>
    </location>
</feature>
<keyword evidence="2" id="KW-1133">Transmembrane helix</keyword>
<dbReference type="EMBL" id="JADOUF010000001">
    <property type="protein sequence ID" value="MBG6140111.1"/>
    <property type="molecule type" value="Genomic_DNA"/>
</dbReference>
<feature type="compositionally biased region" description="Low complexity" evidence="1">
    <location>
        <begin position="178"/>
        <end position="200"/>
    </location>
</feature>
<name>A0A8J7GL04_9ACTN</name>
<keyword evidence="2" id="KW-0472">Membrane</keyword>
<keyword evidence="4" id="KW-1185">Reference proteome</keyword>
<feature type="compositionally biased region" description="Low complexity" evidence="1">
    <location>
        <begin position="31"/>
        <end position="50"/>
    </location>
</feature>
<feature type="compositionally biased region" description="Pro residues" evidence="1">
    <location>
        <begin position="109"/>
        <end position="137"/>
    </location>
</feature>
<evidence type="ECO:0000256" key="2">
    <source>
        <dbReference type="SAM" id="Phobius"/>
    </source>
</evidence>
<accession>A0A8J7GL04</accession>
<keyword evidence="2" id="KW-0812">Transmembrane</keyword>